<accession>A0ABD2J7F4</accession>
<dbReference type="AlphaFoldDB" id="A0ABD2J7F4"/>
<dbReference type="PROSITE" id="PS01121">
    <property type="entry name" value="CASPASE_HIS"/>
    <property type="match status" value="1"/>
</dbReference>
<dbReference type="InterPro" id="IPR015917">
    <property type="entry name" value="Pept_C14A"/>
</dbReference>
<comment type="caution">
    <text evidence="10">The sequence shown here is derived from an EMBL/GenBank/DDBJ whole genome shotgun (WGS) entry which is preliminary data.</text>
</comment>
<dbReference type="SUPFAM" id="SSF52129">
    <property type="entry name" value="Caspase-like"/>
    <property type="match status" value="1"/>
</dbReference>
<dbReference type="Gene3D" id="3.30.710.10">
    <property type="entry name" value="Potassium Channel Kv1.1, Chain A"/>
    <property type="match status" value="1"/>
</dbReference>
<organism evidence="10 11">
    <name type="scientific">Heterodera trifolii</name>
    <dbReference type="NCBI Taxonomy" id="157864"/>
    <lineage>
        <taxon>Eukaryota</taxon>
        <taxon>Metazoa</taxon>
        <taxon>Ecdysozoa</taxon>
        <taxon>Nematoda</taxon>
        <taxon>Chromadorea</taxon>
        <taxon>Rhabditida</taxon>
        <taxon>Tylenchina</taxon>
        <taxon>Tylenchomorpha</taxon>
        <taxon>Tylenchoidea</taxon>
        <taxon>Heteroderidae</taxon>
        <taxon>Heteroderinae</taxon>
        <taxon>Heterodera</taxon>
    </lineage>
</organism>
<feature type="domain" description="Caspase family p10" evidence="8">
    <location>
        <begin position="294"/>
        <end position="362"/>
    </location>
</feature>
<keyword evidence="3" id="KW-0053">Apoptosis</keyword>
<evidence type="ECO:0000313" key="11">
    <source>
        <dbReference type="Proteomes" id="UP001620626"/>
    </source>
</evidence>
<feature type="domain" description="Caspase family p20" evidence="9">
    <location>
        <begin position="74"/>
        <end position="189"/>
    </location>
</feature>
<dbReference type="InterPro" id="IPR002138">
    <property type="entry name" value="Pept_C14_p10"/>
</dbReference>
<dbReference type="Gene3D" id="3.40.50.1460">
    <property type="match status" value="1"/>
</dbReference>
<dbReference type="InterPro" id="IPR000210">
    <property type="entry name" value="BTB/POZ_dom"/>
</dbReference>
<proteinExistence type="inferred from homology"/>
<evidence type="ECO:0000259" key="9">
    <source>
        <dbReference type="PROSITE" id="PS50208"/>
    </source>
</evidence>
<evidence type="ECO:0000256" key="2">
    <source>
        <dbReference type="ARBA" id="ARBA00022670"/>
    </source>
</evidence>
<comment type="similarity">
    <text evidence="1 5">Belongs to the peptidase C14A family.</text>
</comment>
<keyword evidence="11" id="KW-1185">Reference proteome</keyword>
<dbReference type="Proteomes" id="UP001620626">
    <property type="component" value="Unassembled WGS sequence"/>
</dbReference>
<evidence type="ECO:0000259" key="8">
    <source>
        <dbReference type="PROSITE" id="PS50207"/>
    </source>
</evidence>
<evidence type="ECO:0000256" key="5">
    <source>
        <dbReference type="RuleBase" id="RU003971"/>
    </source>
</evidence>
<keyword evidence="2" id="KW-0645">Protease</keyword>
<dbReference type="InterPro" id="IPR002398">
    <property type="entry name" value="Pept_C14"/>
</dbReference>
<evidence type="ECO:0000256" key="4">
    <source>
        <dbReference type="ARBA" id="ARBA00022801"/>
    </source>
</evidence>
<name>A0ABD2J7F4_9BILA</name>
<dbReference type="PROSITE" id="PS50097">
    <property type="entry name" value="BTB"/>
    <property type="match status" value="1"/>
</dbReference>
<protein>
    <submittedName>
        <fullName evidence="10">Uncharacterized protein</fullName>
    </submittedName>
</protein>
<reference evidence="10 11" key="1">
    <citation type="submission" date="2024-10" db="EMBL/GenBank/DDBJ databases">
        <authorList>
            <person name="Kim D."/>
        </authorList>
    </citation>
    <scope>NUCLEOTIDE SEQUENCE [LARGE SCALE GENOMIC DNA]</scope>
    <source>
        <strain evidence="10">BH-2024</strain>
    </source>
</reference>
<dbReference type="PROSITE" id="PS50207">
    <property type="entry name" value="CASPASE_P10"/>
    <property type="match status" value="1"/>
</dbReference>
<dbReference type="InterPro" id="IPR011600">
    <property type="entry name" value="Pept_C14_caspase"/>
</dbReference>
<evidence type="ECO:0000256" key="6">
    <source>
        <dbReference type="SAM" id="MobiDB-lite"/>
    </source>
</evidence>
<dbReference type="GO" id="GO:0008233">
    <property type="term" value="F:peptidase activity"/>
    <property type="evidence" value="ECO:0007669"/>
    <property type="project" value="UniProtKB-KW"/>
</dbReference>
<evidence type="ECO:0000256" key="1">
    <source>
        <dbReference type="ARBA" id="ARBA00010134"/>
    </source>
</evidence>
<feature type="compositionally biased region" description="Basic and acidic residues" evidence="6">
    <location>
        <begin position="10"/>
        <end position="36"/>
    </location>
</feature>
<dbReference type="GO" id="GO:0006508">
    <property type="term" value="P:proteolysis"/>
    <property type="evidence" value="ECO:0007669"/>
    <property type="project" value="UniProtKB-KW"/>
</dbReference>
<dbReference type="PANTHER" id="PTHR47901">
    <property type="entry name" value="CASPASE RECRUITMENT DOMAIN-CONTAINING PROTEIN 18"/>
    <property type="match status" value="1"/>
</dbReference>
<sequence length="458" mass="51791">MSSLGHHRSRDRERNADARSESVRARSASRHELEEMEKDVKDGLWDKMVLCLRSMVALPPNLDRQSVYPNSSSSIGLALIVNNSRFENRDNRDGTDVDEQNMTKLLSSLGYIVYTNLNETAEQMMSTIRQFSRFGDHAAADSTVIVVLSHGEKDVVLGTDGVGINIHDFASQMNATACPQLVGKPKLTMAYVRVKGRLMPNHQNHVRISHLHVHDSQNQNWSCKCSAIIRIVSQKCDVAGFKFDFDDDVFDNKTKGFGYNFISLVKLMDPNKGFYDKGENKVKLAIDSHAHFSTNADIFIAHSAWPGFVSWRNVQRGTWFVQCICRVFFKRAREDDLLTMMTQVNRMMQDFMSRDEKAKQVPMQTLEIKMSISDLNWIKPMLSSGEYADVHFSVGDGDEKKIIPAHKFILKLASDVFEAMFRFDAQNENAGNVSVNCPVVVEVPDVEAAAFKVMLSFI</sequence>
<dbReference type="SMART" id="SM00115">
    <property type="entry name" value="CASc"/>
    <property type="match status" value="1"/>
</dbReference>
<evidence type="ECO:0000259" key="7">
    <source>
        <dbReference type="PROSITE" id="PS50097"/>
    </source>
</evidence>
<evidence type="ECO:0000256" key="3">
    <source>
        <dbReference type="ARBA" id="ARBA00022703"/>
    </source>
</evidence>
<dbReference type="Pfam" id="PF00656">
    <property type="entry name" value="Peptidase_C14"/>
    <property type="match status" value="1"/>
</dbReference>
<feature type="region of interest" description="Disordered" evidence="6">
    <location>
        <begin position="1"/>
        <end position="36"/>
    </location>
</feature>
<dbReference type="SUPFAM" id="SSF54695">
    <property type="entry name" value="POZ domain"/>
    <property type="match status" value="1"/>
</dbReference>
<evidence type="ECO:0000313" key="10">
    <source>
        <dbReference type="EMBL" id="KAL3086517.1"/>
    </source>
</evidence>
<dbReference type="Pfam" id="PF00651">
    <property type="entry name" value="BTB"/>
    <property type="match status" value="1"/>
</dbReference>
<dbReference type="GO" id="GO:0006915">
    <property type="term" value="P:apoptotic process"/>
    <property type="evidence" value="ECO:0007669"/>
    <property type="project" value="UniProtKB-KW"/>
</dbReference>
<dbReference type="InterPro" id="IPR011333">
    <property type="entry name" value="SKP1/BTB/POZ_sf"/>
</dbReference>
<dbReference type="PRINTS" id="PR00376">
    <property type="entry name" value="IL1BCENZYME"/>
</dbReference>
<dbReference type="PANTHER" id="PTHR47901:SF8">
    <property type="entry name" value="CASPASE-3"/>
    <property type="match status" value="1"/>
</dbReference>
<dbReference type="PROSITE" id="PS50208">
    <property type="entry name" value="CASPASE_P20"/>
    <property type="match status" value="1"/>
</dbReference>
<dbReference type="Gene3D" id="3.30.70.1470">
    <property type="entry name" value="Caspase-like"/>
    <property type="match status" value="1"/>
</dbReference>
<dbReference type="EMBL" id="JBICBT010001039">
    <property type="protein sequence ID" value="KAL3086517.1"/>
    <property type="molecule type" value="Genomic_DNA"/>
</dbReference>
<gene>
    <name evidence="10" type="ORF">niasHT_033820</name>
</gene>
<dbReference type="InterPro" id="IPR029030">
    <property type="entry name" value="Caspase-like_dom_sf"/>
</dbReference>
<dbReference type="InterPro" id="IPR016129">
    <property type="entry name" value="Caspase_his_AS"/>
</dbReference>
<keyword evidence="4" id="KW-0378">Hydrolase</keyword>
<dbReference type="InterPro" id="IPR001309">
    <property type="entry name" value="Pept_C14_p20"/>
</dbReference>
<feature type="domain" description="BTB" evidence="7">
    <location>
        <begin position="388"/>
        <end position="458"/>
    </location>
</feature>